<dbReference type="FunFam" id="3.40.50.720:FF:000425">
    <property type="entry name" value="NAD(P)-binding Rossmann-fold superfamily protein"/>
    <property type="match status" value="1"/>
</dbReference>
<organism evidence="2 3">
    <name type="scientific">Sorghum bicolor</name>
    <name type="common">Sorghum</name>
    <name type="synonym">Sorghum vulgare</name>
    <dbReference type="NCBI Taxonomy" id="4558"/>
    <lineage>
        <taxon>Eukaryota</taxon>
        <taxon>Viridiplantae</taxon>
        <taxon>Streptophyta</taxon>
        <taxon>Embryophyta</taxon>
        <taxon>Tracheophyta</taxon>
        <taxon>Spermatophyta</taxon>
        <taxon>Magnoliopsida</taxon>
        <taxon>Liliopsida</taxon>
        <taxon>Poales</taxon>
        <taxon>Poaceae</taxon>
        <taxon>PACMAD clade</taxon>
        <taxon>Panicoideae</taxon>
        <taxon>Andropogonodae</taxon>
        <taxon>Andropogoneae</taxon>
        <taxon>Sorghinae</taxon>
        <taxon>Sorghum</taxon>
    </lineage>
</organism>
<dbReference type="KEGG" id="sbi:8057655"/>
<reference evidence="2" key="1">
    <citation type="journal article" date="2019" name="BMC Genomics">
        <title>A new reference genome for Sorghum bicolor reveals high levels of sequence similarity between sweet and grain genotypes: implications for the genetics of sugar metabolism.</title>
        <authorList>
            <person name="Cooper E.A."/>
            <person name="Brenton Z.W."/>
            <person name="Flinn B.S."/>
            <person name="Jenkins J."/>
            <person name="Shu S."/>
            <person name="Flowers D."/>
            <person name="Luo F."/>
            <person name="Wang Y."/>
            <person name="Xia P."/>
            <person name="Barry K."/>
            <person name="Daum C."/>
            <person name="Lipzen A."/>
            <person name="Yoshinaga Y."/>
            <person name="Schmutz J."/>
            <person name="Saski C."/>
            <person name="Vermerris W."/>
            <person name="Kresovich S."/>
        </authorList>
    </citation>
    <scope>NUCLEOTIDE SEQUENCE</scope>
</reference>
<protein>
    <recommendedName>
        <fullName evidence="1">NAD-dependent epimerase/dehydratase domain-containing protein</fullName>
    </recommendedName>
</protein>
<feature type="domain" description="NAD-dependent epimerase/dehydratase" evidence="1">
    <location>
        <begin position="56"/>
        <end position="282"/>
    </location>
</feature>
<comment type="caution">
    <text evidence="2">The sequence shown here is derived from an EMBL/GenBank/DDBJ whole genome shotgun (WGS) entry which is preliminary data.</text>
</comment>
<dbReference type="CDD" id="cd05228">
    <property type="entry name" value="AR_FR_like_1_SDR_e"/>
    <property type="match status" value="1"/>
</dbReference>
<dbReference type="OrthoDB" id="2735536at2759"/>
<dbReference type="Pfam" id="PF01370">
    <property type="entry name" value="Epimerase"/>
    <property type="match status" value="1"/>
</dbReference>
<evidence type="ECO:0000259" key="1">
    <source>
        <dbReference type="Pfam" id="PF01370"/>
    </source>
</evidence>
<name>A0A921S712_SORBI</name>
<dbReference type="EMBL" id="CM027680">
    <property type="protein sequence ID" value="KAG0552484.1"/>
    <property type="molecule type" value="Genomic_DNA"/>
</dbReference>
<gene>
    <name evidence="2" type="ORF">BDA96_01G511100</name>
</gene>
<evidence type="ECO:0000313" key="3">
    <source>
        <dbReference type="Proteomes" id="UP000807115"/>
    </source>
</evidence>
<sequence>MRTTKESSRGRDQASACGAVRCRAVQRDLVRGGSVRRNTRRRRALARVVTSHIMRVVVTGATGFMGGRLCAALADAGHDVRAFALPGVDVSGLPAAVEVAYGDVTDEESLAAAFSGCDAVFHAAAAVEAWLPDPSVFHTVNVGGLENVLKAAKRMPALKKIVYTSSYFAIGPTDGYVANEKQIHQRESFCTEYEKSKFLADRIALQAAAEGVPITIVYPGVMYGPGTLTSGNIVCRVLIERFNGRLPGYIGHGYDRGSFSHVDDVVKGHIAAMEKGRVGERYLLTGENASFVQIFNMAANLTNTKPPKFHIPLWLLAIYGWISVFVARITGKPPLISYPGVDCLRHQWAYSCDKAKRELGYSPRSLTEGLAETLLWLKNANLIKF</sequence>
<reference evidence="2" key="2">
    <citation type="submission" date="2020-10" db="EMBL/GenBank/DDBJ databases">
        <authorList>
            <person name="Cooper E.A."/>
            <person name="Brenton Z.W."/>
            <person name="Flinn B.S."/>
            <person name="Jenkins J."/>
            <person name="Shu S."/>
            <person name="Flowers D."/>
            <person name="Luo F."/>
            <person name="Wang Y."/>
            <person name="Xia P."/>
            <person name="Barry K."/>
            <person name="Daum C."/>
            <person name="Lipzen A."/>
            <person name="Yoshinaga Y."/>
            <person name="Schmutz J."/>
            <person name="Saski C."/>
            <person name="Vermerris W."/>
            <person name="Kresovich S."/>
        </authorList>
    </citation>
    <scope>NUCLEOTIDE SEQUENCE</scope>
</reference>
<accession>A0A921S712</accession>
<dbReference type="Proteomes" id="UP000807115">
    <property type="component" value="Chromosome 1"/>
</dbReference>
<dbReference type="InterPro" id="IPR001509">
    <property type="entry name" value="Epimerase_deHydtase"/>
</dbReference>
<evidence type="ECO:0000313" key="2">
    <source>
        <dbReference type="EMBL" id="KAG0552484.1"/>
    </source>
</evidence>
<proteinExistence type="predicted"/>
<dbReference type="InterPro" id="IPR051783">
    <property type="entry name" value="NAD(P)-dependent_oxidoreduct"/>
</dbReference>
<dbReference type="AlphaFoldDB" id="A0A921S712"/>
<dbReference type="PANTHER" id="PTHR48079">
    <property type="entry name" value="PROTEIN YEEZ"/>
    <property type="match status" value="1"/>
</dbReference>
<dbReference type="Gene3D" id="3.40.50.720">
    <property type="entry name" value="NAD(P)-binding Rossmann-like Domain"/>
    <property type="match status" value="1"/>
</dbReference>
<dbReference type="InterPro" id="IPR036291">
    <property type="entry name" value="NAD(P)-bd_dom_sf"/>
</dbReference>
<dbReference type="SUPFAM" id="SSF51735">
    <property type="entry name" value="NAD(P)-binding Rossmann-fold domains"/>
    <property type="match status" value="1"/>
</dbReference>
<dbReference type="PANTHER" id="PTHR48079:SF6">
    <property type="entry name" value="NAD(P)-BINDING DOMAIN-CONTAINING PROTEIN-RELATED"/>
    <property type="match status" value="1"/>
</dbReference>